<dbReference type="RefSeq" id="WP_010718919.1">
    <property type="nucleotide sequence ID" value="NZ_AP027299.1"/>
</dbReference>
<accession>A0A1V8XDU1</accession>
<organism evidence="3 5">
    <name type="scientific">Enterococcus hirae</name>
    <dbReference type="NCBI Taxonomy" id="1354"/>
    <lineage>
        <taxon>Bacteria</taxon>
        <taxon>Bacillati</taxon>
        <taxon>Bacillota</taxon>
        <taxon>Bacilli</taxon>
        <taxon>Lactobacillales</taxon>
        <taxon>Enterococcaceae</taxon>
        <taxon>Enterococcus</taxon>
    </lineage>
</organism>
<dbReference type="Proteomes" id="UP000352698">
    <property type="component" value="Unassembled WGS sequence"/>
</dbReference>
<reference evidence="2 4" key="1">
    <citation type="submission" date="2015-06" db="EMBL/GenBank/DDBJ databases">
        <title>The Genome Sequence of Enterococcus hirae 88EA1.</title>
        <authorList>
            <consortium name="The Broad Institute Genomics Platform"/>
            <consortium name="The Broad Institute Genome Sequencing Center for Infectious Disease"/>
            <person name="Earl A.M."/>
            <person name="Van Tyne D."/>
            <person name="Lebreton F."/>
            <person name="Saavedra J.T."/>
            <person name="Gilmore M.S."/>
            <person name="Manson McGuire A."/>
            <person name="Clock S."/>
            <person name="Crupain M."/>
            <person name="Rangan U."/>
            <person name="Young S."/>
            <person name="Abouelleil A."/>
            <person name="Cao P."/>
            <person name="Chapman S.B."/>
            <person name="Griggs A."/>
            <person name="Priest M."/>
            <person name="Shea T."/>
            <person name="Wortman J."/>
            <person name="Nusbaum C."/>
            <person name="Birren B."/>
        </authorList>
    </citation>
    <scope>NUCLEOTIDE SEQUENCE [LARGE SCALE GENOMIC DNA]</scope>
    <source>
        <strain evidence="2 4">88EA1</strain>
    </source>
</reference>
<proteinExistence type="predicted"/>
<evidence type="ECO:0000256" key="1">
    <source>
        <dbReference type="SAM" id="Phobius"/>
    </source>
</evidence>
<evidence type="ECO:0000313" key="4">
    <source>
        <dbReference type="Proteomes" id="UP000253498"/>
    </source>
</evidence>
<evidence type="ECO:0000313" key="3">
    <source>
        <dbReference type="EMBL" id="VTQ65087.1"/>
    </source>
</evidence>
<comment type="caution">
    <text evidence="3">The sequence shown here is derived from an EMBL/GenBank/DDBJ whole genome shotgun (WGS) entry which is preliminary data.</text>
</comment>
<evidence type="ECO:0000313" key="2">
    <source>
        <dbReference type="EMBL" id="RBT69325.1"/>
    </source>
</evidence>
<dbReference type="EMBL" id="LESJ01000004">
    <property type="protein sequence ID" value="RBT69325.1"/>
    <property type="molecule type" value="Genomic_DNA"/>
</dbReference>
<dbReference type="AlphaFoldDB" id="A0A1V8XDU1"/>
<dbReference type="EMBL" id="CABEEP010000001">
    <property type="protein sequence ID" value="VTQ65087.1"/>
    <property type="molecule type" value="Genomic_DNA"/>
</dbReference>
<name>A0A1V8XDU1_ENTHR</name>
<keyword evidence="1" id="KW-0472">Membrane</keyword>
<gene>
    <name evidence="2" type="ORF">EB03_00995</name>
    <name evidence="3" type="ORF">NCTC12204_01648</name>
</gene>
<dbReference type="Proteomes" id="UP000253498">
    <property type="component" value="Unassembled WGS sequence"/>
</dbReference>
<reference evidence="3 5" key="2">
    <citation type="submission" date="2019-05" db="EMBL/GenBank/DDBJ databases">
        <authorList>
            <consortium name="Pathogen Informatics"/>
        </authorList>
    </citation>
    <scope>NUCLEOTIDE SEQUENCE [LARGE SCALE GENOMIC DNA]</scope>
    <source>
        <strain evidence="3 5">NCTC12204</strain>
    </source>
</reference>
<feature type="transmembrane region" description="Helical" evidence="1">
    <location>
        <begin position="12"/>
        <end position="33"/>
    </location>
</feature>
<feature type="transmembrane region" description="Helical" evidence="1">
    <location>
        <begin position="39"/>
        <end position="58"/>
    </location>
</feature>
<keyword evidence="1" id="KW-0812">Transmembrane</keyword>
<evidence type="ECO:0000313" key="5">
    <source>
        <dbReference type="Proteomes" id="UP000352698"/>
    </source>
</evidence>
<keyword evidence="1" id="KW-1133">Transmembrane helix</keyword>
<sequence length="63" mass="7254">MYKNWKKYTKNHPYASIIIVALVASLIGIFIEYLLNRDFLRSGFGVTLILIIGQIVVVKKNKK</sequence>
<protein>
    <submittedName>
        <fullName evidence="3">Uncharacterized protein</fullName>
    </submittedName>
</protein>